<feature type="domain" description="IrrE N-terminal-like" evidence="1">
    <location>
        <begin position="28"/>
        <end position="114"/>
    </location>
</feature>
<gene>
    <name evidence="2" type="ORF">SAMN02745207_00486</name>
</gene>
<dbReference type="OrthoDB" id="9816277at2"/>
<evidence type="ECO:0000313" key="2">
    <source>
        <dbReference type="EMBL" id="SHH24684.1"/>
    </source>
</evidence>
<dbReference type="Gene3D" id="1.10.10.2910">
    <property type="match status" value="1"/>
</dbReference>
<reference evidence="2 3" key="1">
    <citation type="submission" date="2016-11" db="EMBL/GenBank/DDBJ databases">
        <authorList>
            <person name="Jaros S."/>
            <person name="Januszkiewicz K."/>
            <person name="Wedrychowicz H."/>
        </authorList>
    </citation>
    <scope>NUCLEOTIDE SEQUENCE [LARGE SCALE GENOMIC DNA]</scope>
    <source>
        <strain evidence="2 3">DSM 8605</strain>
    </source>
</reference>
<name>A0A1M5REI3_9CLOT</name>
<proteinExistence type="predicted"/>
<accession>A0A1M5REI3</accession>
<evidence type="ECO:0000313" key="3">
    <source>
        <dbReference type="Proteomes" id="UP000184447"/>
    </source>
</evidence>
<protein>
    <recommendedName>
        <fullName evidence="1">IrrE N-terminal-like domain-containing protein</fullName>
    </recommendedName>
</protein>
<dbReference type="RefSeq" id="WP_073336641.1">
    <property type="nucleotide sequence ID" value="NZ_FQXM01000003.1"/>
</dbReference>
<dbReference type="EMBL" id="FQXM01000003">
    <property type="protein sequence ID" value="SHH24684.1"/>
    <property type="molecule type" value="Genomic_DNA"/>
</dbReference>
<evidence type="ECO:0000259" key="1">
    <source>
        <dbReference type="Pfam" id="PF06114"/>
    </source>
</evidence>
<dbReference type="STRING" id="1121316.SAMN02745207_00486"/>
<keyword evidence="3" id="KW-1185">Reference proteome</keyword>
<organism evidence="2 3">
    <name type="scientific">Clostridium grantii DSM 8605</name>
    <dbReference type="NCBI Taxonomy" id="1121316"/>
    <lineage>
        <taxon>Bacteria</taxon>
        <taxon>Bacillati</taxon>
        <taxon>Bacillota</taxon>
        <taxon>Clostridia</taxon>
        <taxon>Eubacteriales</taxon>
        <taxon>Clostridiaceae</taxon>
        <taxon>Clostridium</taxon>
    </lineage>
</organism>
<sequence>MYTNQAIEKQVKELISKYKTADPFELVKYLDIVIMEQELGNINGYYTFIDRNKCIVLNSSLNEYGKKISCCHELGHAILHPKLNKFYIERCTKFVKDRYETEADTFAAHLLLNYLKKYDCVGMTLAEIAATHEVNEKHVKLKFKTEFE</sequence>
<dbReference type="Proteomes" id="UP000184447">
    <property type="component" value="Unassembled WGS sequence"/>
</dbReference>
<dbReference type="Pfam" id="PF06114">
    <property type="entry name" value="Peptidase_M78"/>
    <property type="match status" value="1"/>
</dbReference>
<dbReference type="AlphaFoldDB" id="A0A1M5REI3"/>
<dbReference type="InterPro" id="IPR010359">
    <property type="entry name" value="IrrE_HExxH"/>
</dbReference>